<proteinExistence type="predicted"/>
<protein>
    <submittedName>
        <fullName evidence="1">Uncharacterized protein</fullName>
    </submittedName>
</protein>
<reference evidence="2" key="1">
    <citation type="journal article" date="2017" name="Nat. Ecol. Evol.">
        <title>Genome expansion and lineage-specific genetic innovations in the forest pathogenic fungi Armillaria.</title>
        <authorList>
            <person name="Sipos G."/>
            <person name="Prasanna A.N."/>
            <person name="Walter M.C."/>
            <person name="O'Connor E."/>
            <person name="Balint B."/>
            <person name="Krizsan K."/>
            <person name="Kiss B."/>
            <person name="Hess J."/>
            <person name="Varga T."/>
            <person name="Slot J."/>
            <person name="Riley R."/>
            <person name="Boka B."/>
            <person name="Rigling D."/>
            <person name="Barry K."/>
            <person name="Lee J."/>
            <person name="Mihaltcheva S."/>
            <person name="LaButti K."/>
            <person name="Lipzen A."/>
            <person name="Waldron R."/>
            <person name="Moloney N.M."/>
            <person name="Sperisen C."/>
            <person name="Kredics L."/>
            <person name="Vagvoelgyi C."/>
            <person name="Patrignani A."/>
            <person name="Fitzpatrick D."/>
            <person name="Nagy I."/>
            <person name="Doyle S."/>
            <person name="Anderson J.B."/>
            <person name="Grigoriev I.V."/>
            <person name="Gueldener U."/>
            <person name="Muensterkoetter M."/>
            <person name="Nagy L.G."/>
        </authorList>
    </citation>
    <scope>NUCLEOTIDE SEQUENCE [LARGE SCALE GENOMIC DNA]</scope>
    <source>
        <strain evidence="2">Ar21-2</strain>
    </source>
</reference>
<dbReference type="InParanoid" id="A0A2H3DKE1"/>
<accession>A0A2H3DKE1</accession>
<organism evidence="1 2">
    <name type="scientific">Armillaria gallica</name>
    <name type="common">Bulbous honey fungus</name>
    <name type="synonym">Armillaria bulbosa</name>
    <dbReference type="NCBI Taxonomy" id="47427"/>
    <lineage>
        <taxon>Eukaryota</taxon>
        <taxon>Fungi</taxon>
        <taxon>Dikarya</taxon>
        <taxon>Basidiomycota</taxon>
        <taxon>Agaricomycotina</taxon>
        <taxon>Agaricomycetes</taxon>
        <taxon>Agaricomycetidae</taxon>
        <taxon>Agaricales</taxon>
        <taxon>Marasmiineae</taxon>
        <taxon>Physalacriaceae</taxon>
        <taxon>Armillaria</taxon>
    </lineage>
</organism>
<gene>
    <name evidence="1" type="ORF">ARMGADRAFT_1079014</name>
</gene>
<name>A0A2H3DKE1_ARMGA</name>
<dbReference type="AlphaFoldDB" id="A0A2H3DKE1"/>
<evidence type="ECO:0000313" key="1">
    <source>
        <dbReference type="EMBL" id="PBK94324.1"/>
    </source>
</evidence>
<evidence type="ECO:0000313" key="2">
    <source>
        <dbReference type="Proteomes" id="UP000217790"/>
    </source>
</evidence>
<sequence length="152" mass="16983">MARVQFLLVAELDTNLHDHFTSRRILLPDADFFRAQNSGLMSSFNINTARSANVSTLYLKQRTITFPGIANFQLARILSSIDASSSASGLLRWIAELDEDMVALKGSEELFKQMGCALTHAMSLFDSVRSTLDEKVQCQQKFLEYGSLDPSK</sequence>
<dbReference type="EMBL" id="KZ293654">
    <property type="protein sequence ID" value="PBK94324.1"/>
    <property type="molecule type" value="Genomic_DNA"/>
</dbReference>
<dbReference type="Proteomes" id="UP000217790">
    <property type="component" value="Unassembled WGS sequence"/>
</dbReference>
<keyword evidence="2" id="KW-1185">Reference proteome</keyword>